<dbReference type="EMBL" id="QFQZ01000010">
    <property type="protein sequence ID" value="PZR35978.1"/>
    <property type="molecule type" value="Genomic_DNA"/>
</dbReference>
<gene>
    <name evidence="1" type="ORF">DI526_05150</name>
</gene>
<comment type="caution">
    <text evidence="1">The sequence shown here is derived from an EMBL/GenBank/DDBJ whole genome shotgun (WGS) entry which is preliminary data.</text>
</comment>
<protein>
    <submittedName>
        <fullName evidence="1">CopG family transcriptional regulator</fullName>
    </submittedName>
</protein>
<sequence length="58" mass="6132">MKIEPAIFDEVDAEGEAAADARAEADVASGRVISHEAVSRWLSSWAQGDPLPPPEIGD</sequence>
<dbReference type="AlphaFoldDB" id="A0A2W5WPJ4"/>
<evidence type="ECO:0000313" key="1">
    <source>
        <dbReference type="EMBL" id="PZR35978.1"/>
    </source>
</evidence>
<organism evidence="1 2">
    <name type="scientific">Caulobacter segnis</name>
    <dbReference type="NCBI Taxonomy" id="88688"/>
    <lineage>
        <taxon>Bacteria</taxon>
        <taxon>Pseudomonadati</taxon>
        <taxon>Pseudomonadota</taxon>
        <taxon>Alphaproteobacteria</taxon>
        <taxon>Caulobacterales</taxon>
        <taxon>Caulobacteraceae</taxon>
        <taxon>Caulobacter</taxon>
    </lineage>
</organism>
<proteinExistence type="predicted"/>
<name>A0A2W5WPJ4_9CAUL</name>
<dbReference type="RefSeq" id="WP_304274944.1">
    <property type="nucleotide sequence ID" value="NZ_QFQZ01000010.1"/>
</dbReference>
<evidence type="ECO:0000313" key="2">
    <source>
        <dbReference type="Proteomes" id="UP000249393"/>
    </source>
</evidence>
<dbReference type="Proteomes" id="UP000249393">
    <property type="component" value="Unassembled WGS sequence"/>
</dbReference>
<reference evidence="1 2" key="1">
    <citation type="submission" date="2017-08" db="EMBL/GenBank/DDBJ databases">
        <title>Infants hospitalized years apart are colonized by the same room-sourced microbial strains.</title>
        <authorList>
            <person name="Brooks B."/>
            <person name="Olm M.R."/>
            <person name="Firek B.A."/>
            <person name="Baker R."/>
            <person name="Thomas B.C."/>
            <person name="Morowitz M.J."/>
            <person name="Banfield J.F."/>
        </authorList>
    </citation>
    <scope>NUCLEOTIDE SEQUENCE [LARGE SCALE GENOMIC DNA]</scope>
    <source>
        <strain evidence="1">S2_003_000_R2_4</strain>
    </source>
</reference>
<accession>A0A2W5WPJ4</accession>